<dbReference type="PROSITE" id="PS50234">
    <property type="entry name" value="VWFA"/>
    <property type="match status" value="1"/>
</dbReference>
<name>F2IJP2_FLUTR</name>
<evidence type="ECO:0000256" key="2">
    <source>
        <dbReference type="ARBA" id="ARBA00022692"/>
    </source>
</evidence>
<organism evidence="8 9">
    <name type="scientific">Fluviicola taffensis (strain DSM 16823 / NCIMB 13979 / RW262)</name>
    <dbReference type="NCBI Taxonomy" id="755732"/>
    <lineage>
        <taxon>Bacteria</taxon>
        <taxon>Pseudomonadati</taxon>
        <taxon>Bacteroidota</taxon>
        <taxon>Flavobacteriia</taxon>
        <taxon>Flavobacteriales</taxon>
        <taxon>Crocinitomicaceae</taxon>
        <taxon>Fluviicola</taxon>
    </lineage>
</organism>
<dbReference type="OrthoDB" id="6206554at2"/>
<dbReference type="InterPro" id="IPR002035">
    <property type="entry name" value="VWF_A"/>
</dbReference>
<keyword evidence="2 6" id="KW-0812">Transmembrane</keyword>
<proteinExistence type="predicted"/>
<evidence type="ECO:0000256" key="5">
    <source>
        <dbReference type="SAM" id="Coils"/>
    </source>
</evidence>
<keyword evidence="1" id="KW-1003">Cell membrane</keyword>
<evidence type="ECO:0000256" key="4">
    <source>
        <dbReference type="ARBA" id="ARBA00023136"/>
    </source>
</evidence>
<dbReference type="Proteomes" id="UP000007463">
    <property type="component" value="Chromosome"/>
</dbReference>
<protein>
    <submittedName>
        <fullName evidence="8">von Willebrand factor type A</fullName>
    </submittedName>
</protein>
<dbReference type="AlphaFoldDB" id="F2IJP2"/>
<feature type="domain" description="VWFA" evidence="7">
    <location>
        <begin position="103"/>
        <end position="294"/>
    </location>
</feature>
<dbReference type="eggNOG" id="COG2304">
    <property type="taxonomic scope" value="Bacteria"/>
</dbReference>
<dbReference type="InterPro" id="IPR050768">
    <property type="entry name" value="UPF0353/GerABKA_families"/>
</dbReference>
<reference evidence="9" key="2">
    <citation type="submission" date="2011-02" db="EMBL/GenBank/DDBJ databases">
        <title>The complete genome of Fluviicola taffensis DSM 16823.</title>
        <authorList>
            <consortium name="US DOE Joint Genome Institute (JGI-PGF)"/>
            <person name="Lucas S."/>
            <person name="Copeland A."/>
            <person name="Lapidus A."/>
            <person name="Bruce D."/>
            <person name="Goodwin L."/>
            <person name="Pitluck S."/>
            <person name="Kyrpides N."/>
            <person name="Mavromatis K."/>
            <person name="Ivanova N."/>
            <person name="Mikhailova N."/>
            <person name="Pagani I."/>
            <person name="Chertkov O."/>
            <person name="Detter J.C."/>
            <person name="Han C."/>
            <person name="Tapia R."/>
            <person name="Land M."/>
            <person name="Hauser L."/>
            <person name="Markowitz V."/>
            <person name="Cheng J.-F."/>
            <person name="Hugenholtz P."/>
            <person name="Woyke T."/>
            <person name="Wu D."/>
            <person name="Tindall B."/>
            <person name="Pomrenke H.G."/>
            <person name="Brambilla E."/>
            <person name="Klenk H.-P."/>
            <person name="Eisen J.A."/>
        </authorList>
    </citation>
    <scope>NUCLEOTIDE SEQUENCE [LARGE SCALE GENOMIC DNA]</scope>
    <source>
        <strain evidence="9">DSM 16823 / RW262 / RW262</strain>
    </source>
</reference>
<dbReference type="SMART" id="SM00327">
    <property type="entry name" value="VWA"/>
    <property type="match status" value="1"/>
</dbReference>
<dbReference type="RefSeq" id="WP_013686702.1">
    <property type="nucleotide sequence ID" value="NC_015321.1"/>
</dbReference>
<dbReference type="PRINTS" id="PR00453">
    <property type="entry name" value="VWFADOMAIN"/>
</dbReference>
<dbReference type="EMBL" id="CP002542">
    <property type="protein sequence ID" value="AEA43932.1"/>
    <property type="molecule type" value="Genomic_DNA"/>
</dbReference>
<dbReference type="KEGG" id="fte:Fluta_1945"/>
<keyword evidence="5" id="KW-0175">Coiled coil</keyword>
<feature type="transmembrane region" description="Helical" evidence="6">
    <location>
        <begin position="20"/>
        <end position="36"/>
    </location>
</feature>
<feature type="coiled-coil region" evidence="5">
    <location>
        <begin position="280"/>
        <end position="307"/>
    </location>
</feature>
<evidence type="ECO:0000259" key="7">
    <source>
        <dbReference type="PROSITE" id="PS50234"/>
    </source>
</evidence>
<keyword evidence="9" id="KW-1185">Reference proteome</keyword>
<sequence>MSRYFNIFFWEYDFYKPQLLWLLLVIPVLLFFWEFLQKNRTGQLKYANSEKEQLAYSVKWVRYIRWGITSFYAFSMACLVFVFAEPYNNSIDPPKIDYKNGIDIILSIDASGSMLAQDFDPNRLEVAKRVAKKFVDSRKGDRVGLVVYEGEAYTACPATLDYKLLKEQISAIEPGHLEPGTAIGSGLGVAVTRLRSDSLISKVIILLTDGSSNTGPEPLEVAELAKAKKCRVYTIGVGADGMAPTPVNTPFGVVYQNLPVEIDEGVLKEIASATNGKYFRAQDEKSLEKIYAEIDKLEKRKMEDQHLAAEPPLTLFPFFIWSMIFSLIAWGVQRLKFKLDD</sequence>
<keyword evidence="3 6" id="KW-1133">Transmembrane helix</keyword>
<reference evidence="8 9" key="1">
    <citation type="journal article" date="2011" name="Stand. Genomic Sci.">
        <title>Complete genome sequence of the gliding freshwater bacterium Fluviicola taffensis type strain (RW262).</title>
        <authorList>
            <person name="Woyke T."/>
            <person name="Chertkov O."/>
            <person name="Lapidus A."/>
            <person name="Nolan M."/>
            <person name="Lucas S."/>
            <person name="Del Rio T.G."/>
            <person name="Tice H."/>
            <person name="Cheng J.F."/>
            <person name="Tapia R."/>
            <person name="Han C."/>
            <person name="Goodwin L."/>
            <person name="Pitluck S."/>
            <person name="Liolios K."/>
            <person name="Pagani I."/>
            <person name="Ivanova N."/>
            <person name="Huntemann M."/>
            <person name="Mavromatis K."/>
            <person name="Mikhailova N."/>
            <person name="Pati A."/>
            <person name="Chen A."/>
            <person name="Palaniappan K."/>
            <person name="Land M."/>
            <person name="Hauser L."/>
            <person name="Brambilla E.M."/>
            <person name="Rohde M."/>
            <person name="Mwirichia R."/>
            <person name="Sikorski J."/>
            <person name="Tindall B.J."/>
            <person name="Goker M."/>
            <person name="Bristow J."/>
            <person name="Eisen J.A."/>
            <person name="Markowitz V."/>
            <person name="Hugenholtz P."/>
            <person name="Klenk H.P."/>
            <person name="Kyrpides N.C."/>
        </authorList>
    </citation>
    <scope>NUCLEOTIDE SEQUENCE [LARGE SCALE GENOMIC DNA]</scope>
    <source>
        <strain evidence="9">DSM 16823 / RW262 / RW262</strain>
    </source>
</reference>
<keyword evidence="4 6" id="KW-0472">Membrane</keyword>
<dbReference type="HOGENOM" id="CLU_024570_0_0_10"/>
<dbReference type="CDD" id="cd01467">
    <property type="entry name" value="vWA_BatA_type"/>
    <property type="match status" value="1"/>
</dbReference>
<dbReference type="Pfam" id="PF00092">
    <property type="entry name" value="VWA"/>
    <property type="match status" value="1"/>
</dbReference>
<dbReference type="PANTHER" id="PTHR22550:SF5">
    <property type="entry name" value="LEUCINE ZIPPER PROTEIN 4"/>
    <property type="match status" value="1"/>
</dbReference>
<accession>F2IJP2</accession>
<evidence type="ECO:0000313" key="8">
    <source>
        <dbReference type="EMBL" id="AEA43932.1"/>
    </source>
</evidence>
<dbReference type="SUPFAM" id="SSF53300">
    <property type="entry name" value="vWA-like"/>
    <property type="match status" value="1"/>
</dbReference>
<dbReference type="STRING" id="755732.Fluta_1945"/>
<evidence type="ECO:0000256" key="1">
    <source>
        <dbReference type="ARBA" id="ARBA00022475"/>
    </source>
</evidence>
<feature type="transmembrane region" description="Helical" evidence="6">
    <location>
        <begin position="313"/>
        <end position="332"/>
    </location>
</feature>
<dbReference type="Gene3D" id="3.40.50.410">
    <property type="entry name" value="von Willebrand factor, type A domain"/>
    <property type="match status" value="1"/>
</dbReference>
<evidence type="ECO:0000256" key="3">
    <source>
        <dbReference type="ARBA" id="ARBA00022989"/>
    </source>
</evidence>
<dbReference type="InterPro" id="IPR033881">
    <property type="entry name" value="vWA_BatA_type"/>
</dbReference>
<feature type="transmembrane region" description="Helical" evidence="6">
    <location>
        <begin position="63"/>
        <end position="84"/>
    </location>
</feature>
<dbReference type="PANTHER" id="PTHR22550">
    <property type="entry name" value="SPORE GERMINATION PROTEIN"/>
    <property type="match status" value="1"/>
</dbReference>
<dbReference type="InterPro" id="IPR036465">
    <property type="entry name" value="vWFA_dom_sf"/>
</dbReference>
<gene>
    <name evidence="8" type="ordered locus">Fluta_1945</name>
</gene>
<evidence type="ECO:0000313" key="9">
    <source>
        <dbReference type="Proteomes" id="UP000007463"/>
    </source>
</evidence>
<evidence type="ECO:0000256" key="6">
    <source>
        <dbReference type="SAM" id="Phobius"/>
    </source>
</evidence>